<organism evidence="2 3">
    <name type="scientific">Culter alburnus</name>
    <name type="common">Topmouth culter</name>
    <dbReference type="NCBI Taxonomy" id="194366"/>
    <lineage>
        <taxon>Eukaryota</taxon>
        <taxon>Metazoa</taxon>
        <taxon>Chordata</taxon>
        <taxon>Craniata</taxon>
        <taxon>Vertebrata</taxon>
        <taxon>Euteleostomi</taxon>
        <taxon>Actinopterygii</taxon>
        <taxon>Neopterygii</taxon>
        <taxon>Teleostei</taxon>
        <taxon>Ostariophysi</taxon>
        <taxon>Cypriniformes</taxon>
        <taxon>Xenocyprididae</taxon>
        <taxon>Xenocypridinae</taxon>
        <taxon>Culter</taxon>
    </lineage>
</organism>
<gene>
    <name evidence="2" type="ORF">ABG768_021900</name>
</gene>
<evidence type="ECO:0000313" key="3">
    <source>
        <dbReference type="Proteomes" id="UP001479290"/>
    </source>
</evidence>
<dbReference type="EMBL" id="JAWDJR010000004">
    <property type="protein sequence ID" value="KAK9976695.1"/>
    <property type="molecule type" value="Genomic_DNA"/>
</dbReference>
<sequence>MAELKHLLHFLKPVTCGTPVKMTQENENVQNQETVKESLYSSCFSHHSDMDVLSMSASDYFFRDHGDAVDVAAQPSPQDVFTRYPAAEGSNGGSVQSFGQALSSFDDTSNGNFSSRA</sequence>
<proteinExistence type="predicted"/>
<feature type="region of interest" description="Disordered" evidence="1">
    <location>
        <begin position="81"/>
        <end position="117"/>
    </location>
</feature>
<feature type="compositionally biased region" description="Polar residues" evidence="1">
    <location>
        <begin position="93"/>
        <end position="117"/>
    </location>
</feature>
<name>A0AAW2AX82_CULAL</name>
<protein>
    <submittedName>
        <fullName evidence="2">Uncharacterized protein</fullName>
    </submittedName>
</protein>
<accession>A0AAW2AX82</accession>
<evidence type="ECO:0000313" key="2">
    <source>
        <dbReference type="EMBL" id="KAK9976695.1"/>
    </source>
</evidence>
<keyword evidence="3" id="KW-1185">Reference proteome</keyword>
<reference evidence="2 3" key="1">
    <citation type="submission" date="2024-05" db="EMBL/GenBank/DDBJ databases">
        <title>A high-quality chromosomal-level genome assembly of Topmouth culter (Culter alburnus).</title>
        <authorList>
            <person name="Zhao H."/>
        </authorList>
    </citation>
    <scope>NUCLEOTIDE SEQUENCE [LARGE SCALE GENOMIC DNA]</scope>
    <source>
        <strain evidence="2">CATC2023</strain>
        <tissue evidence="2">Muscle</tissue>
    </source>
</reference>
<dbReference type="Proteomes" id="UP001479290">
    <property type="component" value="Unassembled WGS sequence"/>
</dbReference>
<comment type="caution">
    <text evidence="2">The sequence shown here is derived from an EMBL/GenBank/DDBJ whole genome shotgun (WGS) entry which is preliminary data.</text>
</comment>
<evidence type="ECO:0000256" key="1">
    <source>
        <dbReference type="SAM" id="MobiDB-lite"/>
    </source>
</evidence>
<dbReference type="AlphaFoldDB" id="A0AAW2AX82"/>